<protein>
    <submittedName>
        <fullName evidence="5">Chemotaxis protein CheY</fullName>
    </submittedName>
</protein>
<dbReference type="PANTHER" id="PTHR44591:SF14">
    <property type="entry name" value="PROTEIN PILG"/>
    <property type="match status" value="1"/>
</dbReference>
<evidence type="ECO:0000256" key="3">
    <source>
        <dbReference type="PROSITE-ProRule" id="PRU00169"/>
    </source>
</evidence>
<evidence type="ECO:0000256" key="1">
    <source>
        <dbReference type="ARBA" id="ARBA00022553"/>
    </source>
</evidence>
<evidence type="ECO:0000313" key="5">
    <source>
        <dbReference type="EMBL" id="KOO69728.1"/>
    </source>
</evidence>
<dbReference type="Pfam" id="PF08665">
    <property type="entry name" value="PglZ"/>
    <property type="match status" value="1"/>
</dbReference>
<keyword evidence="1 3" id="KW-0597">Phosphoprotein</keyword>
<dbReference type="Pfam" id="PF00072">
    <property type="entry name" value="Response_reg"/>
    <property type="match status" value="1"/>
</dbReference>
<feature type="domain" description="Response regulatory" evidence="4">
    <location>
        <begin position="5"/>
        <end position="119"/>
    </location>
</feature>
<dbReference type="SMART" id="SM00448">
    <property type="entry name" value="REC"/>
    <property type="match status" value="1"/>
</dbReference>
<dbReference type="Gene3D" id="3.40.50.2300">
    <property type="match status" value="1"/>
</dbReference>
<dbReference type="PROSITE" id="PS50110">
    <property type="entry name" value="RESPONSE_REGULATORY"/>
    <property type="match status" value="1"/>
</dbReference>
<accession>A0A8E1UT35</accession>
<dbReference type="RefSeq" id="WP_053397386.1">
    <property type="nucleotide sequence ID" value="NZ_LFQU01000001.1"/>
</dbReference>
<dbReference type="CDD" id="cd00156">
    <property type="entry name" value="REC"/>
    <property type="match status" value="1"/>
</dbReference>
<gene>
    <name evidence="5" type="ORF">ACU52_00815</name>
</gene>
<dbReference type="EMBL" id="LFQU01000001">
    <property type="protein sequence ID" value="KOO69728.1"/>
    <property type="molecule type" value="Genomic_DNA"/>
</dbReference>
<reference evidence="5 6" key="1">
    <citation type="submission" date="2015-06" db="EMBL/GenBank/DDBJ databases">
        <title>Prevotella sp. 109, sp. nov., a novel member of the family Prevotellaceae isolated from human faeces.</title>
        <authorList>
            <person name="Shkoporov A.N."/>
            <person name="Chaplin A.V."/>
            <person name="Kafarskaia L.I."/>
            <person name="Efimov B.A."/>
        </authorList>
    </citation>
    <scope>NUCLEOTIDE SEQUENCE [LARGE SCALE GENOMIC DNA]</scope>
    <source>
        <strain evidence="5 6">109</strain>
    </source>
</reference>
<dbReference type="SUPFAM" id="SSF53649">
    <property type="entry name" value="Alkaline phosphatase-like"/>
    <property type="match status" value="1"/>
</dbReference>
<feature type="modified residue" description="4-aspartylphosphate" evidence="3">
    <location>
        <position position="54"/>
    </location>
</feature>
<dbReference type="SUPFAM" id="SSF52172">
    <property type="entry name" value="CheY-like"/>
    <property type="match status" value="1"/>
</dbReference>
<dbReference type="AlphaFoldDB" id="A0A8E1UT35"/>
<dbReference type="GO" id="GO:0000160">
    <property type="term" value="P:phosphorelay signal transduction system"/>
    <property type="evidence" value="ECO:0007669"/>
    <property type="project" value="UniProtKB-KW"/>
</dbReference>
<dbReference type="InterPro" id="IPR050595">
    <property type="entry name" value="Bact_response_regulator"/>
</dbReference>
<dbReference type="PANTHER" id="PTHR44591">
    <property type="entry name" value="STRESS RESPONSE REGULATOR PROTEIN 1"/>
    <property type="match status" value="1"/>
</dbReference>
<evidence type="ECO:0000313" key="6">
    <source>
        <dbReference type="Proteomes" id="UP000036951"/>
    </source>
</evidence>
<keyword evidence="2" id="KW-0902">Two-component regulatory system</keyword>
<dbReference type="InterPro" id="IPR001789">
    <property type="entry name" value="Sig_transdc_resp-reg_receiver"/>
</dbReference>
<dbReference type="OrthoDB" id="9813025at2"/>
<evidence type="ECO:0000259" key="4">
    <source>
        <dbReference type="PROSITE" id="PS50110"/>
    </source>
</evidence>
<dbReference type="Proteomes" id="UP000036951">
    <property type="component" value="Unassembled WGS sequence"/>
</dbReference>
<dbReference type="InterPro" id="IPR011006">
    <property type="entry name" value="CheY-like_superfamily"/>
</dbReference>
<keyword evidence="6" id="KW-1185">Reference proteome</keyword>
<name>A0A8E1UT35_9BACT</name>
<evidence type="ECO:0000256" key="2">
    <source>
        <dbReference type="ARBA" id="ARBA00023012"/>
    </source>
</evidence>
<sequence length="544" mass="62575">MSNGLLLWVDDEIELLRAHIIFLEKKGYEVVTVTNGTDAIDQCRQKTFDLILLDEMMPGLSGLETLQSIKEISPATPVVMVTKSEEENIMDQAIGSKIADYLIKPVNPSQILLTLKKNIHRKEIVTEITQSGYQQSFQDIALQISDCKTYNDWMNVYKRLVHWELELSSTDSSMTEMLNMQKEEANNGFAKYIKANYMNWVAPQQAGASSASRGTLRLSQMRQATKNTLADNEDRPLMSMDIFKKKIFPMLDNGEKVFMIVIDNFRLDQWRMLSQEIGDMFDIDEQTYMSILPTATQYARNAIFSGLMPVQIAQMFPELWVDEDEEEGKNLNEEPLIRTQIERFRRRDTFSYHKINDSAGADKFLQKFNQLEANDLNVVVINFIDMLSHARTESKMVRELANDESAYRSITLSWFRHSVLADLFKLLSQSNYTVVITTDHGSIRASKPVKIIGDRNTNTNLRYKLGKNLNYNAKEVFVIKEPHKAQLPAPNLSTSYVFATGNSFFAYPNNYNYYVSYYKDTFQHGGISLEEMIVPLITLKARKR</sequence>
<organism evidence="5 6">
    <name type="scientific">Xylanibacter rarus</name>
    <dbReference type="NCBI Taxonomy" id="1676614"/>
    <lineage>
        <taxon>Bacteria</taxon>
        <taxon>Pseudomonadati</taxon>
        <taxon>Bacteroidota</taxon>
        <taxon>Bacteroidia</taxon>
        <taxon>Bacteroidales</taxon>
        <taxon>Prevotellaceae</taxon>
        <taxon>Xylanibacter</taxon>
    </lineage>
</organism>
<dbReference type="InterPro" id="IPR017850">
    <property type="entry name" value="Alkaline_phosphatase_core_sf"/>
</dbReference>
<proteinExistence type="predicted"/>
<comment type="caution">
    <text evidence="5">The sequence shown here is derived from an EMBL/GenBank/DDBJ whole genome shotgun (WGS) entry which is preliminary data.</text>
</comment>